<dbReference type="AlphaFoldDB" id="A0A0J1BE67"/>
<dbReference type="Proteomes" id="UP000036367">
    <property type="component" value="Unassembled WGS sequence"/>
</dbReference>
<proteinExistence type="predicted"/>
<keyword evidence="2" id="KW-1185">Reference proteome</keyword>
<name>A0A0J1BE67_RHOIS</name>
<accession>A0A0J1BE67</accession>
<comment type="caution">
    <text evidence="1">The sequence shown here is derived from an EMBL/GenBank/DDBJ whole genome shotgun (WGS) entry which is preliminary data.</text>
</comment>
<gene>
    <name evidence="1" type="ORF">RISK_003108</name>
</gene>
<sequence length="44" mass="5031">MQHFAKFGQEERVDHLDLERLNSSNPVASELFRALIPPSNHVAE</sequence>
<reference evidence="1" key="1">
    <citation type="submission" date="2015-05" db="EMBL/GenBank/DDBJ databases">
        <title>Permanent draft genome of Rhodopirellula islandicus K833.</title>
        <authorList>
            <person name="Kizina J."/>
            <person name="Richter M."/>
            <person name="Glockner F.O."/>
            <person name="Harder J."/>
        </authorList>
    </citation>
    <scope>NUCLEOTIDE SEQUENCE [LARGE SCALE GENOMIC DNA]</scope>
    <source>
        <strain evidence="1">K833</strain>
    </source>
</reference>
<evidence type="ECO:0000313" key="2">
    <source>
        <dbReference type="Proteomes" id="UP000036367"/>
    </source>
</evidence>
<evidence type="ECO:0000313" key="1">
    <source>
        <dbReference type="EMBL" id="KLU04840.1"/>
    </source>
</evidence>
<protein>
    <submittedName>
        <fullName evidence="1">Uncharacterized protein</fullName>
    </submittedName>
</protein>
<dbReference type="EMBL" id="LECT01000025">
    <property type="protein sequence ID" value="KLU04840.1"/>
    <property type="molecule type" value="Genomic_DNA"/>
</dbReference>
<organism evidence="1 2">
    <name type="scientific">Rhodopirellula islandica</name>
    <dbReference type="NCBI Taxonomy" id="595434"/>
    <lineage>
        <taxon>Bacteria</taxon>
        <taxon>Pseudomonadati</taxon>
        <taxon>Planctomycetota</taxon>
        <taxon>Planctomycetia</taxon>
        <taxon>Pirellulales</taxon>
        <taxon>Pirellulaceae</taxon>
        <taxon>Rhodopirellula</taxon>
    </lineage>
</organism>